<evidence type="ECO:0000256" key="1">
    <source>
        <dbReference type="ARBA" id="ARBA00022729"/>
    </source>
</evidence>
<evidence type="ECO:0000256" key="2">
    <source>
        <dbReference type="PROSITE-ProRule" id="PRU00339"/>
    </source>
</evidence>
<dbReference type="Gene3D" id="1.25.10.10">
    <property type="entry name" value="Leucine-rich Repeat Variant"/>
    <property type="match status" value="1"/>
</dbReference>
<evidence type="ECO:0000259" key="3">
    <source>
        <dbReference type="Pfam" id="PF13435"/>
    </source>
</evidence>
<feature type="repeat" description="TPR" evidence="2">
    <location>
        <begin position="575"/>
        <end position="608"/>
    </location>
</feature>
<dbReference type="PROSITE" id="PS50293">
    <property type="entry name" value="TPR_REGION"/>
    <property type="match status" value="1"/>
</dbReference>
<dbReference type="Pfam" id="PF13435">
    <property type="entry name" value="Cytochrome_C554"/>
    <property type="match status" value="2"/>
</dbReference>
<comment type="caution">
    <text evidence="4">The sequence shown here is derived from an EMBL/GenBank/DDBJ whole genome shotgun (WGS) entry which is preliminary data.</text>
</comment>
<dbReference type="Pfam" id="PF13432">
    <property type="entry name" value="TPR_16"/>
    <property type="match status" value="1"/>
</dbReference>
<dbReference type="SUPFAM" id="SSF48371">
    <property type="entry name" value="ARM repeat"/>
    <property type="match status" value="1"/>
</dbReference>
<evidence type="ECO:0000313" key="5">
    <source>
        <dbReference type="Proteomes" id="UP000032544"/>
    </source>
</evidence>
<keyword evidence="5" id="KW-1185">Reference proteome</keyword>
<dbReference type="Proteomes" id="UP000032544">
    <property type="component" value="Unassembled WGS sequence"/>
</dbReference>
<feature type="domain" description="Cytochrome c-552/4" evidence="3">
    <location>
        <begin position="50"/>
        <end position="80"/>
    </location>
</feature>
<accession>A0A0D8JG16</accession>
<dbReference type="Pfam" id="PF13646">
    <property type="entry name" value="HEAT_2"/>
    <property type="match status" value="1"/>
</dbReference>
<organism evidence="4 5">
    <name type="scientific">Draconibacterium sediminis</name>
    <dbReference type="NCBI Taxonomy" id="1544798"/>
    <lineage>
        <taxon>Bacteria</taxon>
        <taxon>Pseudomonadati</taxon>
        <taxon>Bacteroidota</taxon>
        <taxon>Bacteroidia</taxon>
        <taxon>Marinilabiliales</taxon>
        <taxon>Prolixibacteraceae</taxon>
        <taxon>Draconibacterium</taxon>
    </lineage>
</organism>
<dbReference type="SUPFAM" id="SSF48695">
    <property type="entry name" value="Multiheme cytochromes"/>
    <property type="match status" value="1"/>
</dbReference>
<protein>
    <recommendedName>
        <fullName evidence="3">Cytochrome c-552/4 domain-containing protein</fullName>
    </recommendedName>
</protein>
<dbReference type="Pfam" id="PF13181">
    <property type="entry name" value="TPR_8"/>
    <property type="match status" value="1"/>
</dbReference>
<dbReference type="AlphaFoldDB" id="A0A0D8JG16"/>
<dbReference type="InterPro" id="IPR003321">
    <property type="entry name" value="Cyt_c552"/>
</dbReference>
<dbReference type="GO" id="GO:0042279">
    <property type="term" value="F:nitrite reductase (cytochrome, ammonia-forming) activity"/>
    <property type="evidence" value="ECO:0007669"/>
    <property type="project" value="InterPro"/>
</dbReference>
<dbReference type="EMBL" id="JRHC01000001">
    <property type="protein sequence ID" value="KJF44798.1"/>
    <property type="molecule type" value="Genomic_DNA"/>
</dbReference>
<keyword evidence="1" id="KW-0732">Signal</keyword>
<dbReference type="InterPro" id="IPR011990">
    <property type="entry name" value="TPR-like_helical_dom_sf"/>
</dbReference>
<reference evidence="4 5" key="1">
    <citation type="submission" date="2014-09" db="EMBL/GenBank/DDBJ databases">
        <title>Draft Genome Sequence of Draconibacterium sp. JN14CK-3.</title>
        <authorList>
            <person name="Dong C."/>
            <person name="Lai Q."/>
            <person name="Shao Z."/>
        </authorList>
    </citation>
    <scope>NUCLEOTIDE SEQUENCE [LARGE SCALE GENOMIC DNA]</scope>
    <source>
        <strain evidence="4 5">JN14CK-3</strain>
    </source>
</reference>
<sequence>MPHQLNDSKYLIMNFHKSQILVVVAVMLTAISCKQKPKEVSNEFTGSASCIECHENFYKLWEPSYHAQAMMPINAEFMEEHQLPDSEPVEVEGHLFQVEFKDSTMVMYERDGDELVKTYDVIWAMGGHNVYTFLTPFEKGKLQNIPLAFDANRKEWFNYPMAGMRHFGGDMPDDEALPWKDDMFAFNTGCYSCHISQLNTNYDLETDTYHTTWKEPGINCETCHGPASEHVRIFKALKEGEEADELGLISTKVFTQEQHVASCSPCHAKMNPITPSYMPGDKYFDNYNVTTLEDRDFYPDGRSLGENYTLTEWMMNACADNSELHCVTCHTSSGRDRNKDNPNQACLKCHNNRTEDLETHTGHPASAGLTCLSCHMPKREFVGRFLRSDHSFRPPMPEATIKFGSPNACNQCHKDKSPEWANEIVKARPNGDYQEETLKWAQLIKEARDMEWENVDKMFEYIRDPKTDDVVANSLIRLLNNYPDASKADVLIDALNNESELVRSSAAYGLGGILTDEVKAALLKACQDDIRLVRIQAANAILTFPQDEFTAEEQKIIAAAEKEYVTSMTSRQDNWSNHYNLGLYHQNKGEATEALNSYETAARLYPPSVLPLINSSVLYSYIGNNEKAEENLKKVLEYEPKNEAANLNLGLLLAEQGRMDEAEKALRTALEANPENQPVAAKNLSVIVAQRGDLAGAVKYAEMAWKARPENPDYGYTLAYYQVQNGQTSVAKRTLEKVISTSPEYLSATGYLAQIYLQEGNKDKALQLYKNALKVEGISEQDRAAIQQSIAMLQQSM</sequence>
<dbReference type="PATRIC" id="fig|1544798.3.peg.1008"/>
<dbReference type="Pfam" id="PF02335">
    <property type="entry name" value="Cytochrom_C552"/>
    <property type="match status" value="1"/>
</dbReference>
<dbReference type="InterPro" id="IPR023155">
    <property type="entry name" value="Cyt_c-552/4"/>
</dbReference>
<feature type="repeat" description="TPR" evidence="2">
    <location>
        <begin position="643"/>
        <end position="676"/>
    </location>
</feature>
<evidence type="ECO:0000313" key="4">
    <source>
        <dbReference type="EMBL" id="KJF44798.1"/>
    </source>
</evidence>
<dbReference type="STRING" id="1544798.LH29_04975"/>
<name>A0A0D8JG16_9BACT</name>
<dbReference type="InterPro" id="IPR036280">
    <property type="entry name" value="Multihaem_cyt_sf"/>
</dbReference>
<feature type="repeat" description="TPR" evidence="2">
    <location>
        <begin position="609"/>
        <end position="642"/>
    </location>
</feature>
<dbReference type="InterPro" id="IPR019734">
    <property type="entry name" value="TPR_rpt"/>
</dbReference>
<dbReference type="Gene3D" id="1.25.40.10">
    <property type="entry name" value="Tetratricopeptide repeat domain"/>
    <property type="match status" value="2"/>
</dbReference>
<gene>
    <name evidence="4" type="ORF">LH29_04975</name>
</gene>
<dbReference type="PANTHER" id="PTHR35038">
    <property type="entry name" value="DISSIMILATORY SULFITE REDUCTASE SIRA"/>
    <property type="match status" value="1"/>
</dbReference>
<feature type="repeat" description="TPR" evidence="2">
    <location>
        <begin position="746"/>
        <end position="779"/>
    </location>
</feature>
<dbReference type="InterPro" id="IPR016024">
    <property type="entry name" value="ARM-type_fold"/>
</dbReference>
<dbReference type="PANTHER" id="PTHR35038:SF8">
    <property type="entry name" value="C-TYPE POLYHEME CYTOCHROME OMCC"/>
    <property type="match status" value="1"/>
</dbReference>
<dbReference type="Pfam" id="PF14559">
    <property type="entry name" value="TPR_19"/>
    <property type="match status" value="1"/>
</dbReference>
<keyword evidence="2" id="KW-0802">TPR repeat</keyword>
<dbReference type="InterPro" id="IPR051829">
    <property type="entry name" value="Multiheme_Cytochr_ET"/>
</dbReference>
<feature type="domain" description="Cytochrome c-552/4" evidence="3">
    <location>
        <begin position="187"/>
        <end position="225"/>
    </location>
</feature>
<dbReference type="Gene3D" id="1.10.1130.10">
    <property type="entry name" value="Flavocytochrome C3, Chain A"/>
    <property type="match status" value="2"/>
</dbReference>
<dbReference type="GO" id="GO:0042597">
    <property type="term" value="C:periplasmic space"/>
    <property type="evidence" value="ECO:0007669"/>
    <property type="project" value="InterPro"/>
</dbReference>
<dbReference type="InterPro" id="IPR011989">
    <property type="entry name" value="ARM-like"/>
</dbReference>
<dbReference type="SUPFAM" id="SSF48452">
    <property type="entry name" value="TPR-like"/>
    <property type="match status" value="1"/>
</dbReference>
<dbReference type="PROSITE" id="PS50005">
    <property type="entry name" value="TPR"/>
    <property type="match status" value="4"/>
</dbReference>
<dbReference type="SMART" id="SM00028">
    <property type="entry name" value="TPR"/>
    <property type="match status" value="5"/>
</dbReference>
<proteinExistence type="predicted"/>